<accession>A0A1M4Y5H5</accession>
<keyword evidence="2" id="KW-1185">Reference proteome</keyword>
<dbReference type="AlphaFoldDB" id="A0A1M4Y5H5"/>
<evidence type="ECO:0000313" key="1">
    <source>
        <dbReference type="EMBL" id="SHF00929.1"/>
    </source>
</evidence>
<gene>
    <name evidence="1" type="ORF">SAMN02745157_1429</name>
</gene>
<protein>
    <submittedName>
        <fullName evidence="1">Protein gp37</fullName>
    </submittedName>
</protein>
<dbReference type="InterPro" id="IPR011101">
    <property type="entry name" value="DUF5131"/>
</dbReference>
<dbReference type="EMBL" id="FQUP01000001">
    <property type="protein sequence ID" value="SHF00929.1"/>
    <property type="molecule type" value="Genomic_DNA"/>
</dbReference>
<dbReference type="Pfam" id="PF07505">
    <property type="entry name" value="DUF5131"/>
    <property type="match status" value="1"/>
</dbReference>
<dbReference type="Proteomes" id="UP000184485">
    <property type="component" value="Unassembled WGS sequence"/>
</dbReference>
<reference evidence="1 2" key="1">
    <citation type="submission" date="2016-11" db="EMBL/GenBank/DDBJ databases">
        <authorList>
            <person name="Jaros S."/>
            <person name="Januszkiewicz K."/>
            <person name="Wedrychowicz H."/>
        </authorList>
    </citation>
    <scope>NUCLEOTIDE SEQUENCE [LARGE SCALE GENOMIC DNA]</scope>
    <source>
        <strain evidence="1 2">DSM 19436</strain>
    </source>
</reference>
<dbReference type="STRING" id="1122133.SAMN02745157_1429"/>
<dbReference type="OrthoDB" id="9787478at2"/>
<sequence>MSKIEWTEATWNPIVGCSIVSPGCTHCYAMRMAARIEAMGNTAHYDGTTQSSKAGAVWTGKVALAPDHILIEPLHRKKPTTYFVNSMGDLFHESVPDEWVDRIFAIMALAPQHTFQVLTKRSARMRAYFASDVGGLGRRVGIDLASANMVMEGVIPPCRAIRLPLPNVWLGISAEDQRRADERVPDLLATPAAVRFVSAEPLLGGIDFTSIPDGVVDGIPIAFNALSSVYDVAPHIDWIIVGGESGPGARPTHPDWARSIRDQCAAADVPFFFKQWGEFRIVPAKDGSETWPAPWFGSTPPRSGDLARMTRVGKKRAGRLLDGIEHNAMPKMMVAA</sequence>
<organism evidence="1 2">
    <name type="scientific">Kaistia soli DSM 19436</name>
    <dbReference type="NCBI Taxonomy" id="1122133"/>
    <lineage>
        <taxon>Bacteria</taxon>
        <taxon>Pseudomonadati</taxon>
        <taxon>Pseudomonadota</taxon>
        <taxon>Alphaproteobacteria</taxon>
        <taxon>Hyphomicrobiales</taxon>
        <taxon>Kaistiaceae</taxon>
        <taxon>Kaistia</taxon>
    </lineage>
</organism>
<name>A0A1M4Y5H5_9HYPH</name>
<evidence type="ECO:0000313" key="2">
    <source>
        <dbReference type="Proteomes" id="UP000184485"/>
    </source>
</evidence>
<proteinExistence type="predicted"/>
<dbReference type="RefSeq" id="WP_073051969.1">
    <property type="nucleotide sequence ID" value="NZ_FQUP01000001.1"/>
</dbReference>